<sequence length="55" mass="6413">MRLVNVWAWRGKSLSWEGSSVITKQIKYPVGKFYSSKQADGIRKRKEDDPQIENT</sequence>
<evidence type="ECO:0000313" key="1">
    <source>
        <dbReference type="EMBL" id="DAD24810.1"/>
    </source>
</evidence>
<dbReference type="EMBL" id="DUZY01000001">
    <property type="protein sequence ID" value="DAD24810.1"/>
    <property type="molecule type" value="Genomic_DNA"/>
</dbReference>
<proteinExistence type="predicted"/>
<keyword evidence="2" id="KW-1185">Reference proteome</keyword>
<organism evidence="1 2">
    <name type="scientific">Nelumbo nucifera</name>
    <name type="common">Sacred lotus</name>
    <dbReference type="NCBI Taxonomy" id="4432"/>
    <lineage>
        <taxon>Eukaryota</taxon>
        <taxon>Viridiplantae</taxon>
        <taxon>Streptophyta</taxon>
        <taxon>Embryophyta</taxon>
        <taxon>Tracheophyta</taxon>
        <taxon>Spermatophyta</taxon>
        <taxon>Magnoliopsida</taxon>
        <taxon>Proteales</taxon>
        <taxon>Nelumbonaceae</taxon>
        <taxon>Nelumbo</taxon>
    </lineage>
</organism>
<name>A0A822XWW6_NELNU</name>
<gene>
    <name evidence="1" type="ORF">HUJ06_026274</name>
</gene>
<dbReference type="AlphaFoldDB" id="A0A822XWW6"/>
<protein>
    <submittedName>
        <fullName evidence="1">Uncharacterized protein</fullName>
    </submittedName>
</protein>
<dbReference type="Proteomes" id="UP000607653">
    <property type="component" value="Unassembled WGS sequence"/>
</dbReference>
<reference evidence="1 2" key="1">
    <citation type="journal article" date="2020" name="Mol. Biol. Evol.">
        <title>Distinct Expression and Methylation Patterns for Genes with Different Fates following a Single Whole-Genome Duplication in Flowering Plants.</title>
        <authorList>
            <person name="Shi T."/>
            <person name="Rahmani R.S."/>
            <person name="Gugger P.F."/>
            <person name="Wang M."/>
            <person name="Li H."/>
            <person name="Zhang Y."/>
            <person name="Li Z."/>
            <person name="Wang Q."/>
            <person name="Van de Peer Y."/>
            <person name="Marchal K."/>
            <person name="Chen J."/>
        </authorList>
    </citation>
    <scope>NUCLEOTIDE SEQUENCE [LARGE SCALE GENOMIC DNA]</scope>
    <source>
        <tissue evidence="1">Leaf</tissue>
    </source>
</reference>
<accession>A0A822XWW6</accession>
<evidence type="ECO:0000313" key="2">
    <source>
        <dbReference type="Proteomes" id="UP000607653"/>
    </source>
</evidence>
<comment type="caution">
    <text evidence="1">The sequence shown here is derived from an EMBL/GenBank/DDBJ whole genome shotgun (WGS) entry which is preliminary data.</text>
</comment>